<feature type="compositionally biased region" description="Basic and acidic residues" evidence="1">
    <location>
        <begin position="14"/>
        <end position="26"/>
    </location>
</feature>
<name>A0A059DEH5_EUCGR</name>
<evidence type="ECO:0000256" key="1">
    <source>
        <dbReference type="SAM" id="MobiDB-lite"/>
    </source>
</evidence>
<dbReference type="InParanoid" id="A0A059DEH5"/>
<feature type="region of interest" description="Disordered" evidence="1">
    <location>
        <begin position="1"/>
        <end position="26"/>
    </location>
</feature>
<protein>
    <submittedName>
        <fullName evidence="2">Uncharacterized protein</fullName>
    </submittedName>
</protein>
<dbReference type="AlphaFoldDB" id="A0A059DEH5"/>
<organism evidence="2">
    <name type="scientific">Eucalyptus grandis</name>
    <name type="common">Flooded gum</name>
    <dbReference type="NCBI Taxonomy" id="71139"/>
    <lineage>
        <taxon>Eukaryota</taxon>
        <taxon>Viridiplantae</taxon>
        <taxon>Streptophyta</taxon>
        <taxon>Embryophyta</taxon>
        <taxon>Tracheophyta</taxon>
        <taxon>Spermatophyta</taxon>
        <taxon>Magnoliopsida</taxon>
        <taxon>eudicotyledons</taxon>
        <taxon>Gunneridae</taxon>
        <taxon>Pentapetalae</taxon>
        <taxon>rosids</taxon>
        <taxon>malvids</taxon>
        <taxon>Myrtales</taxon>
        <taxon>Myrtaceae</taxon>
        <taxon>Myrtoideae</taxon>
        <taxon>Eucalypteae</taxon>
        <taxon>Eucalyptus</taxon>
    </lineage>
</organism>
<sequence length="143" mass="16601">MQDQRQAGGSQQGKKKEAKEKDRRRDKTSGSVLSAFWIRVLCFVRLIARAFRVEWRRRRDDGELRGRTAPFAPPPPPPPEGLPQWTLVCGWLVGVWAKKQRKKSHFARYDSFMMEKFPVATRNGGRLLSCQERVRTGRLVRAH</sequence>
<gene>
    <name evidence="2" type="ORF">EUGRSUZ_A01012</name>
</gene>
<reference evidence="2" key="1">
    <citation type="submission" date="2013-07" db="EMBL/GenBank/DDBJ databases">
        <title>The genome of Eucalyptus grandis.</title>
        <authorList>
            <person name="Schmutz J."/>
            <person name="Hayes R."/>
            <person name="Myburg A."/>
            <person name="Tuskan G."/>
            <person name="Grattapaglia D."/>
            <person name="Rokhsar D.S."/>
        </authorList>
    </citation>
    <scope>NUCLEOTIDE SEQUENCE</scope>
    <source>
        <tissue evidence="2">Leaf extractions</tissue>
    </source>
</reference>
<accession>A0A059DEH5</accession>
<proteinExistence type="predicted"/>
<dbReference type="Gramene" id="KCW88645">
    <property type="protein sequence ID" value="KCW88645"/>
    <property type="gene ID" value="EUGRSUZ_A01012"/>
</dbReference>
<dbReference type="EMBL" id="KK198753">
    <property type="protein sequence ID" value="KCW88645.1"/>
    <property type="molecule type" value="Genomic_DNA"/>
</dbReference>
<evidence type="ECO:0000313" key="2">
    <source>
        <dbReference type="EMBL" id="KCW88645.1"/>
    </source>
</evidence>